<dbReference type="GO" id="GO:0003700">
    <property type="term" value="F:DNA-binding transcription factor activity"/>
    <property type="evidence" value="ECO:0007669"/>
    <property type="project" value="TreeGrafter"/>
</dbReference>
<dbReference type="Proteomes" id="UP000006860">
    <property type="component" value="Chromosome"/>
</dbReference>
<dbReference type="Pfam" id="PF00440">
    <property type="entry name" value="TetR_N"/>
    <property type="match status" value="1"/>
</dbReference>
<dbReference type="HOGENOM" id="CLU_069356_16_1_0"/>
<keyword evidence="5" id="KW-1185">Reference proteome</keyword>
<evidence type="ECO:0000313" key="5">
    <source>
        <dbReference type="Proteomes" id="UP000006860"/>
    </source>
</evidence>
<dbReference type="InterPro" id="IPR036271">
    <property type="entry name" value="Tet_transcr_reg_TetR-rel_C_sf"/>
</dbReference>
<evidence type="ECO:0000256" key="2">
    <source>
        <dbReference type="PROSITE-ProRule" id="PRU00335"/>
    </source>
</evidence>
<dbReference type="InterPro" id="IPR015292">
    <property type="entry name" value="Tscrpt_reg_YbiH_C"/>
</dbReference>
<keyword evidence="1 2" id="KW-0238">DNA-binding</keyword>
<reference evidence="5" key="1">
    <citation type="submission" date="2011-02" db="EMBL/GenBank/DDBJ databases">
        <title>The complete genome of Planctomyces brasiliensis DSM 5305.</title>
        <authorList>
            <person name="Lucas S."/>
            <person name="Copeland A."/>
            <person name="Lapidus A."/>
            <person name="Bruce D."/>
            <person name="Goodwin L."/>
            <person name="Pitluck S."/>
            <person name="Kyrpides N."/>
            <person name="Mavromatis K."/>
            <person name="Pagani I."/>
            <person name="Ivanova N."/>
            <person name="Ovchinnikova G."/>
            <person name="Lu M."/>
            <person name="Detter J.C."/>
            <person name="Han C."/>
            <person name="Land M."/>
            <person name="Hauser L."/>
            <person name="Markowitz V."/>
            <person name="Cheng J.-F."/>
            <person name="Hugenholtz P."/>
            <person name="Woyke T."/>
            <person name="Wu D."/>
            <person name="Tindall B."/>
            <person name="Pomrenke H.G."/>
            <person name="Brambilla E."/>
            <person name="Klenk H.-P."/>
            <person name="Eisen J.A."/>
        </authorList>
    </citation>
    <scope>NUCLEOTIDE SEQUENCE [LARGE SCALE GENOMIC DNA]</scope>
    <source>
        <strain evidence="5">ATCC 49424 / DSM 5305 / JCM 21570 / NBRC 103401 / IFAM 1448</strain>
    </source>
</reference>
<dbReference type="eggNOG" id="COG1309">
    <property type="taxonomic scope" value="Bacteria"/>
</dbReference>
<dbReference type="InterPro" id="IPR023772">
    <property type="entry name" value="DNA-bd_HTH_TetR-type_CS"/>
</dbReference>
<dbReference type="KEGG" id="pbs:Plabr_3619"/>
<dbReference type="Gene3D" id="1.10.10.60">
    <property type="entry name" value="Homeodomain-like"/>
    <property type="match status" value="1"/>
</dbReference>
<dbReference type="InterPro" id="IPR050109">
    <property type="entry name" value="HTH-type_TetR-like_transc_reg"/>
</dbReference>
<dbReference type="EMBL" id="CP002546">
    <property type="protein sequence ID" value="ADY61216.1"/>
    <property type="molecule type" value="Genomic_DNA"/>
</dbReference>
<dbReference type="PRINTS" id="PR00455">
    <property type="entry name" value="HTHTETR"/>
</dbReference>
<accession>F0SQ39</accession>
<dbReference type="PANTHER" id="PTHR30055:SF226">
    <property type="entry name" value="HTH-TYPE TRANSCRIPTIONAL REGULATOR PKSA"/>
    <property type="match status" value="1"/>
</dbReference>
<dbReference type="InterPro" id="IPR009057">
    <property type="entry name" value="Homeodomain-like_sf"/>
</dbReference>
<evidence type="ECO:0000259" key="3">
    <source>
        <dbReference type="PROSITE" id="PS50977"/>
    </source>
</evidence>
<gene>
    <name evidence="4" type="ordered locus">Plabr_3619</name>
</gene>
<dbReference type="AlphaFoldDB" id="F0SQ39"/>
<evidence type="ECO:0000313" key="4">
    <source>
        <dbReference type="EMBL" id="ADY61216.1"/>
    </source>
</evidence>
<dbReference type="Gene3D" id="1.10.357.10">
    <property type="entry name" value="Tetracycline Repressor, domain 2"/>
    <property type="match status" value="1"/>
</dbReference>
<dbReference type="InterPro" id="IPR001647">
    <property type="entry name" value="HTH_TetR"/>
</dbReference>
<protein>
    <submittedName>
        <fullName evidence="4">Transcriptional regulator TetR</fullName>
    </submittedName>
</protein>
<feature type="domain" description="HTH tetR-type" evidence="3">
    <location>
        <begin position="3"/>
        <end position="63"/>
    </location>
</feature>
<dbReference type="PANTHER" id="PTHR30055">
    <property type="entry name" value="HTH-TYPE TRANSCRIPTIONAL REGULATOR RUTR"/>
    <property type="match status" value="1"/>
</dbReference>
<dbReference type="PROSITE" id="PS01081">
    <property type="entry name" value="HTH_TETR_1"/>
    <property type="match status" value="1"/>
</dbReference>
<organism evidence="4 5">
    <name type="scientific">Rubinisphaera brasiliensis (strain ATCC 49424 / DSM 5305 / JCM 21570 / IAM 15109 / NBRC 103401 / IFAM 1448)</name>
    <name type="common">Planctomyces brasiliensis</name>
    <dbReference type="NCBI Taxonomy" id="756272"/>
    <lineage>
        <taxon>Bacteria</taxon>
        <taxon>Pseudomonadati</taxon>
        <taxon>Planctomycetota</taxon>
        <taxon>Planctomycetia</taxon>
        <taxon>Planctomycetales</taxon>
        <taxon>Planctomycetaceae</taxon>
        <taxon>Rubinisphaera</taxon>
    </lineage>
</organism>
<dbReference type="OrthoDB" id="9789566at2"/>
<dbReference type="RefSeq" id="WP_013629935.1">
    <property type="nucleotide sequence ID" value="NC_015174.1"/>
</dbReference>
<dbReference type="SUPFAM" id="SSF46689">
    <property type="entry name" value="Homeodomain-like"/>
    <property type="match status" value="1"/>
</dbReference>
<name>F0SQ39_RUBBR</name>
<dbReference type="STRING" id="756272.Plabr_3619"/>
<proteinExistence type="predicted"/>
<dbReference type="GO" id="GO:0000976">
    <property type="term" value="F:transcription cis-regulatory region binding"/>
    <property type="evidence" value="ECO:0007669"/>
    <property type="project" value="TreeGrafter"/>
</dbReference>
<evidence type="ECO:0000256" key="1">
    <source>
        <dbReference type="ARBA" id="ARBA00023125"/>
    </source>
</evidence>
<dbReference type="Pfam" id="PF09209">
    <property type="entry name" value="CecR_C"/>
    <property type="match status" value="1"/>
</dbReference>
<sequence length="207" mass="23445">MADETRERIVDAAGEVFSQKGFQQATIREICGLAEANVAAVNYHFGDKETLYVEAVKRAHCESVPVDRSEWPSELPADEQLRLFLEKMLTDMLDRETPGWHTALIMREMAHPTSACEELVRGYIGPRFELLCEILRALLPQGMPDRDVTLHAFSVIGQCLVYRFHRPVGRLLIGEDEFEALFDVERLTRHISNFCLAGLAAAREEAL</sequence>
<feature type="DNA-binding region" description="H-T-H motif" evidence="2">
    <location>
        <begin position="26"/>
        <end position="45"/>
    </location>
</feature>
<dbReference type="PROSITE" id="PS50977">
    <property type="entry name" value="HTH_TETR_2"/>
    <property type="match status" value="1"/>
</dbReference>
<dbReference type="SUPFAM" id="SSF48498">
    <property type="entry name" value="Tetracyclin repressor-like, C-terminal domain"/>
    <property type="match status" value="1"/>
</dbReference>